<dbReference type="AlphaFoldDB" id="A0A238HAF2"/>
<evidence type="ECO:0000313" key="1">
    <source>
        <dbReference type="EMBL" id="SMG02007.1"/>
    </source>
</evidence>
<gene>
    <name evidence="1" type="ORF">BSIN_4766</name>
</gene>
<proteinExistence type="predicted"/>
<sequence length="37" mass="4157">MRRRMMRTALALAWGFDDSRRSAREPGSGLCIAGMTK</sequence>
<organism evidence="1 2">
    <name type="scientific">Burkholderia singularis</name>
    <dbReference type="NCBI Taxonomy" id="1503053"/>
    <lineage>
        <taxon>Bacteria</taxon>
        <taxon>Pseudomonadati</taxon>
        <taxon>Pseudomonadota</taxon>
        <taxon>Betaproteobacteria</taxon>
        <taxon>Burkholderiales</taxon>
        <taxon>Burkholderiaceae</taxon>
        <taxon>Burkholderia</taxon>
        <taxon>pseudomallei group</taxon>
    </lineage>
</organism>
<dbReference type="EMBL" id="FXAN01000086">
    <property type="protein sequence ID" value="SMG02007.1"/>
    <property type="molecule type" value="Genomic_DNA"/>
</dbReference>
<name>A0A238HAF2_9BURK</name>
<evidence type="ECO:0000313" key="2">
    <source>
        <dbReference type="Proteomes" id="UP000198460"/>
    </source>
</evidence>
<reference evidence="1 2" key="1">
    <citation type="submission" date="2017-04" db="EMBL/GenBank/DDBJ databases">
        <authorList>
            <person name="Afonso C.L."/>
            <person name="Miller P.J."/>
            <person name="Scott M.A."/>
            <person name="Spackman E."/>
            <person name="Goraichik I."/>
            <person name="Dimitrov K.M."/>
            <person name="Suarez D.L."/>
            <person name="Swayne D.E."/>
        </authorList>
    </citation>
    <scope>NUCLEOTIDE SEQUENCE [LARGE SCALE GENOMIC DNA]</scope>
    <source>
        <strain evidence="1">LMG 28154</strain>
    </source>
</reference>
<protein>
    <submittedName>
        <fullName evidence="1">Uncharacterized protein</fullName>
    </submittedName>
</protein>
<accession>A0A238HAF2</accession>
<dbReference type="Proteomes" id="UP000198460">
    <property type="component" value="Unassembled WGS sequence"/>
</dbReference>